<dbReference type="HOGENOM" id="CLU_000604_1_22_1"/>
<keyword evidence="3 5" id="KW-0067">ATP-binding</keyword>
<dbReference type="InterPro" id="IPR003593">
    <property type="entry name" value="AAA+_ATPase"/>
</dbReference>
<dbReference type="InterPro" id="IPR003439">
    <property type="entry name" value="ABC_transporter-like_ATP-bd"/>
</dbReference>
<dbReference type="SUPFAM" id="SSF52540">
    <property type="entry name" value="P-loop containing nucleoside triphosphate hydrolases"/>
    <property type="match status" value="1"/>
</dbReference>
<evidence type="ECO:0000256" key="1">
    <source>
        <dbReference type="ARBA" id="ARBA00022448"/>
    </source>
</evidence>
<feature type="domain" description="ABC transporter" evidence="4">
    <location>
        <begin position="18"/>
        <end position="237"/>
    </location>
</feature>
<dbReference type="GO" id="GO:0005524">
    <property type="term" value="F:ATP binding"/>
    <property type="evidence" value="ECO:0007669"/>
    <property type="project" value="UniProtKB-KW"/>
</dbReference>
<keyword evidence="1" id="KW-0813">Transport</keyword>
<keyword evidence="6" id="KW-1185">Reference proteome</keyword>
<dbReference type="GeneID" id="5000696"/>
<proteinExistence type="predicted"/>
<evidence type="ECO:0000313" key="5">
    <source>
        <dbReference type="EMBL" id="ABO94844.1"/>
    </source>
</evidence>
<dbReference type="PANTHER" id="PTHR43553:SF1">
    <property type="entry name" value="ABC TRANSPORTER I FAMILY MEMBER 11, CHLOROPLASTIC"/>
    <property type="match status" value="1"/>
</dbReference>
<dbReference type="OrthoDB" id="10255969at2759"/>
<dbReference type="GO" id="GO:0009706">
    <property type="term" value="C:chloroplast inner membrane"/>
    <property type="evidence" value="ECO:0007669"/>
    <property type="project" value="EnsemblPlants"/>
</dbReference>
<evidence type="ECO:0000259" key="4">
    <source>
        <dbReference type="PROSITE" id="PS50893"/>
    </source>
</evidence>
<sequence length="237" mass="25529">RGRASTRPRASRDAPPFVDARAVSYAPAGAGAPVLRDVALALPRRGLTLIVGRSGTGKSTLLTLIAGLSEPTTGRVTLGGDGAEDARATTAADRLAKVGIVFQFPERHFLGKTVLQELTFGWPTSANAFARRRALAYRMHDALHAVGMEGVPLDTEVRTLSGGYKRRLALAIQLVRDPAVLCLDEPLAGLDWSTRAEVTALLDDLKRDRAVVVVSHDVEEIQPITDRAFRMEQMGKL</sequence>
<keyword evidence="2" id="KW-0547">Nucleotide-binding</keyword>
<dbReference type="KEGG" id="olu:OSTLU_6452"/>
<dbReference type="GO" id="GO:0016887">
    <property type="term" value="F:ATP hydrolysis activity"/>
    <property type="evidence" value="ECO:0007669"/>
    <property type="project" value="InterPro"/>
</dbReference>
<dbReference type="InterPro" id="IPR027417">
    <property type="entry name" value="P-loop_NTPase"/>
</dbReference>
<organism evidence="5 6">
    <name type="scientific">Ostreococcus lucimarinus (strain CCE9901)</name>
    <dbReference type="NCBI Taxonomy" id="436017"/>
    <lineage>
        <taxon>Eukaryota</taxon>
        <taxon>Viridiplantae</taxon>
        <taxon>Chlorophyta</taxon>
        <taxon>Mamiellophyceae</taxon>
        <taxon>Mamiellales</taxon>
        <taxon>Bathycoccaceae</taxon>
        <taxon>Ostreococcus</taxon>
    </lineage>
</organism>
<dbReference type="RefSeq" id="XP_001416551.1">
    <property type="nucleotide sequence ID" value="XM_001416514.1"/>
</dbReference>
<dbReference type="Gramene" id="ABO94844">
    <property type="protein sequence ID" value="ABO94844"/>
    <property type="gene ID" value="OSTLU_6452"/>
</dbReference>
<evidence type="ECO:0000313" key="6">
    <source>
        <dbReference type="Proteomes" id="UP000001568"/>
    </source>
</evidence>
<dbReference type="EMBL" id="CP000583">
    <property type="protein sequence ID" value="ABO94844.1"/>
    <property type="molecule type" value="Genomic_DNA"/>
</dbReference>
<dbReference type="GO" id="GO:0060586">
    <property type="term" value="P:multicellular organismal-level iron ion homeostasis"/>
    <property type="evidence" value="ECO:0007669"/>
    <property type="project" value="EnsemblPlants"/>
</dbReference>
<dbReference type="Proteomes" id="UP000001568">
    <property type="component" value="Chromosome 3"/>
</dbReference>
<dbReference type="GO" id="GO:0009658">
    <property type="term" value="P:chloroplast organization"/>
    <property type="evidence" value="ECO:0007669"/>
    <property type="project" value="EnsemblPlants"/>
</dbReference>
<name>A4RTT2_OSTLU</name>
<protein>
    <submittedName>
        <fullName evidence="5">ABC(ATP-binding) family transporter: cobalt ion</fullName>
    </submittedName>
</protein>
<dbReference type="InterPro" id="IPR050095">
    <property type="entry name" value="ECF_ABC_transporter_ATP-bd"/>
</dbReference>
<dbReference type="PROSITE" id="PS50893">
    <property type="entry name" value="ABC_TRANSPORTER_2"/>
    <property type="match status" value="1"/>
</dbReference>
<dbReference type="AlphaFoldDB" id="A4RTT2"/>
<dbReference type="OMA" id="SWKMEMG"/>
<gene>
    <name evidence="5" type="ORF">OSTLU_6452</name>
</gene>
<dbReference type="Pfam" id="PF00005">
    <property type="entry name" value="ABC_tran"/>
    <property type="match status" value="1"/>
</dbReference>
<dbReference type="CDD" id="cd03225">
    <property type="entry name" value="ABC_cobalt_CbiO_domain1"/>
    <property type="match status" value="1"/>
</dbReference>
<evidence type="ECO:0000256" key="2">
    <source>
        <dbReference type="ARBA" id="ARBA00022741"/>
    </source>
</evidence>
<dbReference type="PANTHER" id="PTHR43553">
    <property type="entry name" value="HEAVY METAL TRANSPORTER"/>
    <property type="match status" value="1"/>
</dbReference>
<feature type="non-terminal residue" evidence="5">
    <location>
        <position position="237"/>
    </location>
</feature>
<evidence type="ECO:0000256" key="3">
    <source>
        <dbReference type="ARBA" id="ARBA00022840"/>
    </source>
</evidence>
<feature type="non-terminal residue" evidence="5">
    <location>
        <position position="1"/>
    </location>
</feature>
<dbReference type="SMART" id="SM00382">
    <property type="entry name" value="AAA"/>
    <property type="match status" value="1"/>
</dbReference>
<dbReference type="InterPro" id="IPR015856">
    <property type="entry name" value="ABC_transpr_CbiO/EcfA_su"/>
</dbReference>
<dbReference type="Gene3D" id="3.40.50.300">
    <property type="entry name" value="P-loop containing nucleotide triphosphate hydrolases"/>
    <property type="match status" value="1"/>
</dbReference>
<reference evidence="5 6" key="1">
    <citation type="journal article" date="2007" name="Proc. Natl. Acad. Sci. U.S.A.">
        <title>The tiny eukaryote Ostreococcus provides genomic insights into the paradox of plankton speciation.</title>
        <authorList>
            <person name="Palenik B."/>
            <person name="Grimwood J."/>
            <person name="Aerts A."/>
            <person name="Rouze P."/>
            <person name="Salamov A."/>
            <person name="Putnam N."/>
            <person name="Dupont C."/>
            <person name="Jorgensen R."/>
            <person name="Derelle E."/>
            <person name="Rombauts S."/>
            <person name="Zhou K."/>
            <person name="Otillar R."/>
            <person name="Merchant S.S."/>
            <person name="Podell S."/>
            <person name="Gaasterland T."/>
            <person name="Napoli C."/>
            <person name="Gendler K."/>
            <person name="Manuell A."/>
            <person name="Tai V."/>
            <person name="Vallon O."/>
            <person name="Piganeau G."/>
            <person name="Jancek S."/>
            <person name="Heijde M."/>
            <person name="Jabbari K."/>
            <person name="Bowler C."/>
            <person name="Lohr M."/>
            <person name="Robbens S."/>
            <person name="Werner G."/>
            <person name="Dubchak I."/>
            <person name="Pazour G.J."/>
            <person name="Ren Q."/>
            <person name="Paulsen I."/>
            <person name="Delwiche C."/>
            <person name="Schmutz J."/>
            <person name="Rokhsar D."/>
            <person name="Van de Peer Y."/>
            <person name="Moreau H."/>
            <person name="Grigoriev I.V."/>
        </authorList>
    </citation>
    <scope>NUCLEOTIDE SEQUENCE [LARGE SCALE GENOMIC DNA]</scope>
    <source>
        <strain evidence="5 6">CCE9901</strain>
    </source>
</reference>
<dbReference type="eggNOG" id="KOG0055">
    <property type="taxonomic scope" value="Eukaryota"/>
</dbReference>
<accession>A4RTT2</accession>
<dbReference type="GO" id="GO:0042626">
    <property type="term" value="F:ATPase-coupled transmembrane transporter activity"/>
    <property type="evidence" value="ECO:0007669"/>
    <property type="project" value="TreeGrafter"/>
</dbReference>
<dbReference type="STRING" id="436017.A4RTT2"/>